<dbReference type="Pfam" id="PF07687">
    <property type="entry name" value="M20_dimer"/>
    <property type="match status" value="1"/>
</dbReference>
<dbReference type="InterPro" id="IPR011650">
    <property type="entry name" value="Peptidase_M20_dimer"/>
</dbReference>
<gene>
    <name evidence="4" type="ORF">SAMN05660299_01604</name>
</gene>
<protein>
    <submittedName>
        <fullName evidence="4">Acetylornithine deacetylase/Succinyl-diaminopimelate desuccinylase</fullName>
    </submittedName>
</protein>
<dbReference type="SUPFAM" id="SSF55031">
    <property type="entry name" value="Bacterial exopeptidase dimerisation domain"/>
    <property type="match status" value="1"/>
</dbReference>
<dbReference type="PANTHER" id="PTHR43808:SF17">
    <property type="entry name" value="PEPTIDASE M20"/>
    <property type="match status" value="1"/>
</dbReference>
<dbReference type="RefSeq" id="WP_091650329.1">
    <property type="nucleotide sequence ID" value="NZ_FNHQ01000014.1"/>
</dbReference>
<dbReference type="GO" id="GO:0016787">
    <property type="term" value="F:hydrolase activity"/>
    <property type="evidence" value="ECO:0007669"/>
    <property type="project" value="UniProtKB-KW"/>
</dbReference>
<reference evidence="4 5" key="1">
    <citation type="submission" date="2016-10" db="EMBL/GenBank/DDBJ databases">
        <authorList>
            <person name="de Groot N.N."/>
        </authorList>
    </citation>
    <scope>NUCLEOTIDE SEQUENCE [LARGE SCALE GENOMIC DNA]</scope>
    <source>
        <strain evidence="4 5">DSM 16981</strain>
    </source>
</reference>
<dbReference type="OrthoDB" id="9783294at2"/>
<evidence type="ECO:0000259" key="3">
    <source>
        <dbReference type="Pfam" id="PF07687"/>
    </source>
</evidence>
<feature type="domain" description="Peptidase M20 dimerisation" evidence="3">
    <location>
        <begin position="182"/>
        <end position="276"/>
    </location>
</feature>
<evidence type="ECO:0000256" key="2">
    <source>
        <dbReference type="ARBA" id="ARBA00022801"/>
    </source>
</evidence>
<evidence type="ECO:0000313" key="4">
    <source>
        <dbReference type="EMBL" id="SDM82628.1"/>
    </source>
</evidence>
<dbReference type="EMBL" id="FNHQ01000014">
    <property type="protein sequence ID" value="SDM82628.1"/>
    <property type="molecule type" value="Genomic_DNA"/>
</dbReference>
<keyword evidence="5" id="KW-1185">Reference proteome</keyword>
<dbReference type="STRING" id="349095.SAMN05660299_01604"/>
<organism evidence="4 5">
    <name type="scientific">Megasphaera paucivorans</name>
    <dbReference type="NCBI Taxonomy" id="349095"/>
    <lineage>
        <taxon>Bacteria</taxon>
        <taxon>Bacillati</taxon>
        <taxon>Bacillota</taxon>
        <taxon>Negativicutes</taxon>
        <taxon>Veillonellales</taxon>
        <taxon>Veillonellaceae</taxon>
        <taxon>Megasphaera</taxon>
    </lineage>
</organism>
<evidence type="ECO:0000313" key="5">
    <source>
        <dbReference type="Proteomes" id="UP000199309"/>
    </source>
</evidence>
<dbReference type="InterPro" id="IPR002933">
    <property type="entry name" value="Peptidase_M20"/>
</dbReference>
<dbReference type="InterPro" id="IPR050072">
    <property type="entry name" value="Peptidase_M20A"/>
</dbReference>
<dbReference type="Pfam" id="PF01546">
    <property type="entry name" value="Peptidase_M20"/>
    <property type="match status" value="1"/>
</dbReference>
<dbReference type="AlphaFoldDB" id="A0A1G9WDP6"/>
<dbReference type="Proteomes" id="UP000199309">
    <property type="component" value="Unassembled WGS sequence"/>
</dbReference>
<keyword evidence="1" id="KW-0479">Metal-binding</keyword>
<evidence type="ECO:0000256" key="1">
    <source>
        <dbReference type="ARBA" id="ARBA00022723"/>
    </source>
</evidence>
<dbReference type="Gene3D" id="3.30.70.360">
    <property type="match status" value="1"/>
</dbReference>
<proteinExistence type="predicted"/>
<dbReference type="PANTHER" id="PTHR43808">
    <property type="entry name" value="ACETYLORNITHINE DEACETYLASE"/>
    <property type="match status" value="1"/>
</dbReference>
<name>A0A1G9WDP6_9FIRM</name>
<dbReference type="Gene3D" id="3.40.630.10">
    <property type="entry name" value="Zn peptidases"/>
    <property type="match status" value="1"/>
</dbReference>
<accession>A0A1G9WDP6</accession>
<keyword evidence="2" id="KW-0378">Hydrolase</keyword>
<dbReference type="SUPFAM" id="SSF53187">
    <property type="entry name" value="Zn-dependent exopeptidases"/>
    <property type="match status" value="1"/>
</dbReference>
<sequence length="374" mass="41065">MNKPLELAVQKFITDNKKDLVQLIIDISAIPSPTGSEQKKAEWILEKLNSWGADGAYIDEAGNVIYPYHLEKSDTFPLYNAHIDTVFNNVTTIEPKIDGHTLYAPSCGDNSSSVAGLLFLIRMLHTLKVDLPTGILFAFNVGEEGLGNLKGSRYLVNTWKEHLSEVIAVDGSCNQFVNLAVGSRRYTISITAEGGHSWEKFGNSNAIAAASSIICQLYMQQVPTTPKTTYNVGTICGGSTVNSIAEQVEFTIDLRSESKDELERIDGHLTTILQKADTEKIQIKQTLIGERPCSQGITQAEIYDRIAAIRENNQQPMKFHAASTDANIPLSMGIPAISFGICEGTRAHSIYESIDLDTLEGGMNQLAAFLFFHM</sequence>
<dbReference type="GO" id="GO:0046872">
    <property type="term" value="F:metal ion binding"/>
    <property type="evidence" value="ECO:0007669"/>
    <property type="project" value="UniProtKB-KW"/>
</dbReference>
<dbReference type="InterPro" id="IPR036264">
    <property type="entry name" value="Bact_exopeptidase_dim_dom"/>
</dbReference>